<sequence>MSEEEREVYEILSETLPKPISEIMTGVPYGKSKVTEILKRMVNAGVVKIKGNGRGTKYHL</sequence>
<dbReference type="AlphaFoldDB" id="A0A0V8QC25"/>
<evidence type="ECO:0000259" key="1">
    <source>
        <dbReference type="Pfam" id="PF01978"/>
    </source>
</evidence>
<dbReference type="EMBL" id="LNAM01000186">
    <property type="protein sequence ID" value="KSV58117.1"/>
    <property type="molecule type" value="Genomic_DNA"/>
</dbReference>
<evidence type="ECO:0000313" key="3">
    <source>
        <dbReference type="Proteomes" id="UP000054874"/>
    </source>
</evidence>
<dbReference type="RefSeq" id="WP_058353710.1">
    <property type="nucleotide sequence ID" value="NZ_CABMMD010000186.1"/>
</dbReference>
<dbReference type="SUPFAM" id="SSF46785">
    <property type="entry name" value="Winged helix' DNA-binding domain"/>
    <property type="match status" value="1"/>
</dbReference>
<protein>
    <recommendedName>
        <fullName evidence="1">Transcription regulator TrmB N-terminal domain-containing protein</fullName>
    </recommendedName>
</protein>
<comment type="caution">
    <text evidence="2">The sequence shown here is derived from an EMBL/GenBank/DDBJ whole genome shotgun (WGS) entry which is preliminary data.</text>
</comment>
<organism evidence="2 3">
    <name type="scientific">Acetivibrio ethanolgignens</name>
    <dbReference type="NCBI Taxonomy" id="290052"/>
    <lineage>
        <taxon>Bacteria</taxon>
        <taxon>Bacillati</taxon>
        <taxon>Bacillota</taxon>
        <taxon>Clostridia</taxon>
        <taxon>Eubacteriales</taxon>
        <taxon>Oscillospiraceae</taxon>
        <taxon>Acetivibrio</taxon>
    </lineage>
</organism>
<feature type="domain" description="Transcription regulator TrmB N-terminal" evidence="1">
    <location>
        <begin position="2"/>
        <end position="58"/>
    </location>
</feature>
<dbReference type="InterPro" id="IPR036390">
    <property type="entry name" value="WH_DNA-bd_sf"/>
</dbReference>
<dbReference type="Proteomes" id="UP000054874">
    <property type="component" value="Unassembled WGS sequence"/>
</dbReference>
<evidence type="ECO:0000313" key="2">
    <source>
        <dbReference type="EMBL" id="KSV58117.1"/>
    </source>
</evidence>
<dbReference type="InterPro" id="IPR002831">
    <property type="entry name" value="Tscrpt_reg_TrmB_N"/>
</dbReference>
<name>A0A0V8QC25_9FIRM</name>
<dbReference type="Pfam" id="PF01978">
    <property type="entry name" value="TrmB"/>
    <property type="match status" value="1"/>
</dbReference>
<dbReference type="STRING" id="290052.ASU35_03540"/>
<keyword evidence="3" id="KW-1185">Reference proteome</keyword>
<dbReference type="OrthoDB" id="34589at2"/>
<proteinExistence type="predicted"/>
<accession>A0A0V8QC25</accession>
<gene>
    <name evidence="2" type="ORF">ASU35_03540</name>
</gene>
<dbReference type="Gene3D" id="1.10.10.10">
    <property type="entry name" value="Winged helix-like DNA-binding domain superfamily/Winged helix DNA-binding domain"/>
    <property type="match status" value="1"/>
</dbReference>
<reference evidence="2 3" key="1">
    <citation type="submission" date="2015-11" db="EMBL/GenBank/DDBJ databases">
        <title>Butyribacter intestini gen. nov., sp. nov., a butyric acid-producing bacterium of the family Lachnospiraceae isolated from the human faeces.</title>
        <authorList>
            <person name="Zou Y."/>
            <person name="Xue W."/>
            <person name="Luo G."/>
            <person name="Lv M."/>
        </authorList>
    </citation>
    <scope>NUCLEOTIDE SEQUENCE [LARGE SCALE GENOMIC DNA]</scope>
    <source>
        <strain evidence="2 3">ACET-33324</strain>
    </source>
</reference>
<dbReference type="InterPro" id="IPR036388">
    <property type="entry name" value="WH-like_DNA-bd_sf"/>
</dbReference>